<gene>
    <name evidence="8" type="ORF">ASPZODRAFT_17485</name>
</gene>
<evidence type="ECO:0000256" key="5">
    <source>
        <dbReference type="ARBA" id="ARBA00038359"/>
    </source>
</evidence>
<dbReference type="OrthoDB" id="10017208at2759"/>
<feature type="transmembrane region" description="Helical" evidence="6">
    <location>
        <begin position="164"/>
        <end position="187"/>
    </location>
</feature>
<feature type="transmembrane region" description="Helical" evidence="6">
    <location>
        <begin position="6"/>
        <end position="30"/>
    </location>
</feature>
<comment type="subcellular location">
    <subcellularLocation>
        <location evidence="1">Membrane</location>
        <topology evidence="1">Multi-pass membrane protein</topology>
    </subcellularLocation>
</comment>
<evidence type="ECO:0000256" key="1">
    <source>
        <dbReference type="ARBA" id="ARBA00004141"/>
    </source>
</evidence>
<feature type="domain" description="Rhodopsin" evidence="7">
    <location>
        <begin position="26"/>
        <end position="261"/>
    </location>
</feature>
<comment type="similarity">
    <text evidence="5">Belongs to the SAT4 family.</text>
</comment>
<dbReference type="GeneID" id="34613499"/>
<dbReference type="PANTHER" id="PTHR33048">
    <property type="entry name" value="PTH11-LIKE INTEGRAL MEMBRANE PROTEIN (AFU_ORTHOLOGUE AFUA_5G11245)"/>
    <property type="match status" value="1"/>
</dbReference>
<sequence>MSDYRRNLTIIVTAVMLVVSTAVYGLRLLARRMLKKPLRIDDYCMGVGVFMSYVIAVCNFVAAANGLGEHEDTLSAKQRTNVLIATFILEKVWSFALMFVKSSIILFYLHIFRGPRFSVACYVLLAFTVCWMLAAFLGNTFQCTPVRYFYDKSIVGSCMNPRPFFQAIGSISVVEDVAILCLPMPILWQLQIEPRKKAILIFIFSLGGFVCVASIMRLITFNEIRDDDLTYTNVDSGLWTYIELAAGSICCSLALLRPLFGRLLNIGRGSQSHTYREHGRNTTPDLYAKAWPARTVNTAASVEPNNDAVQLGGFIRIKTDIRLDVEQSPVSI</sequence>
<feature type="transmembrane region" description="Helical" evidence="6">
    <location>
        <begin position="199"/>
        <end position="219"/>
    </location>
</feature>
<evidence type="ECO:0000256" key="2">
    <source>
        <dbReference type="ARBA" id="ARBA00022692"/>
    </source>
</evidence>
<keyword evidence="9" id="KW-1185">Reference proteome</keyword>
<evidence type="ECO:0000313" key="8">
    <source>
        <dbReference type="EMBL" id="OJJ45265.1"/>
    </source>
</evidence>
<accession>A0A1L9SDG8</accession>
<keyword evidence="4 6" id="KW-0472">Membrane</keyword>
<feature type="transmembrane region" description="Helical" evidence="6">
    <location>
        <begin position="121"/>
        <end position="141"/>
    </location>
</feature>
<dbReference type="Proteomes" id="UP000184188">
    <property type="component" value="Unassembled WGS sequence"/>
</dbReference>
<dbReference type="VEuPathDB" id="FungiDB:ASPZODRAFT_17485"/>
<name>A0A1L9SDG8_9EURO</name>
<evidence type="ECO:0000313" key="9">
    <source>
        <dbReference type="Proteomes" id="UP000184188"/>
    </source>
</evidence>
<protein>
    <recommendedName>
        <fullName evidence="7">Rhodopsin domain-containing protein</fullName>
    </recommendedName>
</protein>
<evidence type="ECO:0000256" key="3">
    <source>
        <dbReference type="ARBA" id="ARBA00022989"/>
    </source>
</evidence>
<keyword evidence="2 6" id="KW-0812">Transmembrane</keyword>
<feature type="transmembrane region" description="Helical" evidence="6">
    <location>
        <begin position="42"/>
        <end position="62"/>
    </location>
</feature>
<dbReference type="PANTHER" id="PTHR33048:SF47">
    <property type="entry name" value="INTEGRAL MEMBRANE PROTEIN-RELATED"/>
    <property type="match status" value="1"/>
</dbReference>
<dbReference type="EMBL" id="KV878345">
    <property type="protein sequence ID" value="OJJ45265.1"/>
    <property type="molecule type" value="Genomic_DNA"/>
</dbReference>
<dbReference type="InterPro" id="IPR052337">
    <property type="entry name" value="SAT4-like"/>
</dbReference>
<proteinExistence type="inferred from homology"/>
<dbReference type="RefSeq" id="XP_022579775.1">
    <property type="nucleotide sequence ID" value="XM_022727035.1"/>
</dbReference>
<dbReference type="InterPro" id="IPR049326">
    <property type="entry name" value="Rhodopsin_dom_fungi"/>
</dbReference>
<dbReference type="STRING" id="1073090.A0A1L9SDG8"/>
<keyword evidence="3 6" id="KW-1133">Transmembrane helix</keyword>
<organism evidence="8 9">
    <name type="scientific">Penicilliopsis zonata CBS 506.65</name>
    <dbReference type="NCBI Taxonomy" id="1073090"/>
    <lineage>
        <taxon>Eukaryota</taxon>
        <taxon>Fungi</taxon>
        <taxon>Dikarya</taxon>
        <taxon>Ascomycota</taxon>
        <taxon>Pezizomycotina</taxon>
        <taxon>Eurotiomycetes</taxon>
        <taxon>Eurotiomycetidae</taxon>
        <taxon>Eurotiales</taxon>
        <taxon>Aspergillaceae</taxon>
        <taxon>Penicilliopsis</taxon>
    </lineage>
</organism>
<evidence type="ECO:0000256" key="4">
    <source>
        <dbReference type="ARBA" id="ARBA00023136"/>
    </source>
</evidence>
<feature type="transmembrane region" description="Helical" evidence="6">
    <location>
        <begin position="82"/>
        <end position="109"/>
    </location>
</feature>
<dbReference type="Pfam" id="PF20684">
    <property type="entry name" value="Fung_rhodopsin"/>
    <property type="match status" value="1"/>
</dbReference>
<dbReference type="AlphaFoldDB" id="A0A1L9SDG8"/>
<feature type="transmembrane region" description="Helical" evidence="6">
    <location>
        <begin position="239"/>
        <end position="260"/>
    </location>
</feature>
<evidence type="ECO:0000256" key="6">
    <source>
        <dbReference type="SAM" id="Phobius"/>
    </source>
</evidence>
<reference evidence="9" key="1">
    <citation type="journal article" date="2017" name="Genome Biol.">
        <title>Comparative genomics reveals high biological diversity and specific adaptations in the industrially and medically important fungal genus Aspergillus.</title>
        <authorList>
            <person name="de Vries R.P."/>
            <person name="Riley R."/>
            <person name="Wiebenga A."/>
            <person name="Aguilar-Osorio G."/>
            <person name="Amillis S."/>
            <person name="Uchima C.A."/>
            <person name="Anderluh G."/>
            <person name="Asadollahi M."/>
            <person name="Askin M."/>
            <person name="Barry K."/>
            <person name="Battaglia E."/>
            <person name="Bayram O."/>
            <person name="Benocci T."/>
            <person name="Braus-Stromeyer S.A."/>
            <person name="Caldana C."/>
            <person name="Canovas D."/>
            <person name="Cerqueira G.C."/>
            <person name="Chen F."/>
            <person name="Chen W."/>
            <person name="Choi C."/>
            <person name="Clum A."/>
            <person name="Dos Santos R.A."/>
            <person name="Damasio A.R."/>
            <person name="Diallinas G."/>
            <person name="Emri T."/>
            <person name="Fekete E."/>
            <person name="Flipphi M."/>
            <person name="Freyberg S."/>
            <person name="Gallo A."/>
            <person name="Gournas C."/>
            <person name="Habgood R."/>
            <person name="Hainaut M."/>
            <person name="Harispe M.L."/>
            <person name="Henrissat B."/>
            <person name="Hilden K.S."/>
            <person name="Hope R."/>
            <person name="Hossain A."/>
            <person name="Karabika E."/>
            <person name="Karaffa L."/>
            <person name="Karanyi Z."/>
            <person name="Krasevec N."/>
            <person name="Kuo A."/>
            <person name="Kusch H."/>
            <person name="LaButti K."/>
            <person name="Lagendijk E.L."/>
            <person name="Lapidus A."/>
            <person name="Levasseur A."/>
            <person name="Lindquist E."/>
            <person name="Lipzen A."/>
            <person name="Logrieco A.F."/>
            <person name="MacCabe A."/>
            <person name="Maekelae M.R."/>
            <person name="Malavazi I."/>
            <person name="Melin P."/>
            <person name="Meyer V."/>
            <person name="Mielnichuk N."/>
            <person name="Miskei M."/>
            <person name="Molnar A.P."/>
            <person name="Mule G."/>
            <person name="Ngan C.Y."/>
            <person name="Orejas M."/>
            <person name="Orosz E."/>
            <person name="Ouedraogo J.P."/>
            <person name="Overkamp K.M."/>
            <person name="Park H.-S."/>
            <person name="Perrone G."/>
            <person name="Piumi F."/>
            <person name="Punt P.J."/>
            <person name="Ram A.F."/>
            <person name="Ramon A."/>
            <person name="Rauscher S."/>
            <person name="Record E."/>
            <person name="Riano-Pachon D.M."/>
            <person name="Robert V."/>
            <person name="Roehrig J."/>
            <person name="Ruller R."/>
            <person name="Salamov A."/>
            <person name="Salih N.S."/>
            <person name="Samson R.A."/>
            <person name="Sandor E."/>
            <person name="Sanguinetti M."/>
            <person name="Schuetze T."/>
            <person name="Sepcic K."/>
            <person name="Shelest E."/>
            <person name="Sherlock G."/>
            <person name="Sophianopoulou V."/>
            <person name="Squina F.M."/>
            <person name="Sun H."/>
            <person name="Susca A."/>
            <person name="Todd R.B."/>
            <person name="Tsang A."/>
            <person name="Unkles S.E."/>
            <person name="van de Wiele N."/>
            <person name="van Rossen-Uffink D."/>
            <person name="Oliveira J.V."/>
            <person name="Vesth T.C."/>
            <person name="Visser J."/>
            <person name="Yu J.-H."/>
            <person name="Zhou M."/>
            <person name="Andersen M.R."/>
            <person name="Archer D.B."/>
            <person name="Baker S.E."/>
            <person name="Benoit I."/>
            <person name="Brakhage A.A."/>
            <person name="Braus G.H."/>
            <person name="Fischer R."/>
            <person name="Frisvad J.C."/>
            <person name="Goldman G.H."/>
            <person name="Houbraken J."/>
            <person name="Oakley B."/>
            <person name="Pocsi I."/>
            <person name="Scazzocchio C."/>
            <person name="Seiboth B."/>
            <person name="vanKuyk P.A."/>
            <person name="Wortman J."/>
            <person name="Dyer P.S."/>
            <person name="Grigoriev I.V."/>
        </authorList>
    </citation>
    <scope>NUCLEOTIDE SEQUENCE [LARGE SCALE GENOMIC DNA]</scope>
    <source>
        <strain evidence="9">CBS 506.65</strain>
    </source>
</reference>
<evidence type="ECO:0000259" key="7">
    <source>
        <dbReference type="Pfam" id="PF20684"/>
    </source>
</evidence>
<dbReference type="GO" id="GO:0016020">
    <property type="term" value="C:membrane"/>
    <property type="evidence" value="ECO:0007669"/>
    <property type="project" value="UniProtKB-SubCell"/>
</dbReference>